<evidence type="ECO:0000313" key="2">
    <source>
        <dbReference type="Proteomes" id="UP001500141"/>
    </source>
</evidence>
<accession>A0ABP8ZTY9</accession>
<protein>
    <recommendedName>
        <fullName evidence="3">Hemoglobin</fullName>
    </recommendedName>
</protein>
<evidence type="ECO:0000313" key="1">
    <source>
        <dbReference type="EMBL" id="GAA4766162.1"/>
    </source>
</evidence>
<dbReference type="InterPro" id="IPR012292">
    <property type="entry name" value="Globin/Proto"/>
</dbReference>
<comment type="caution">
    <text evidence="1">The sequence shown here is derived from an EMBL/GenBank/DDBJ whole genome shotgun (WGS) entry which is preliminary data.</text>
</comment>
<name>A0ABP8ZTY9_9FLAO</name>
<gene>
    <name evidence="1" type="ORF">GCM10023230_14870</name>
</gene>
<dbReference type="SUPFAM" id="SSF46458">
    <property type="entry name" value="Globin-like"/>
    <property type="match status" value="1"/>
</dbReference>
<organism evidence="1 2">
    <name type="scientific">Flavobacterium hankyongi</name>
    <dbReference type="NCBI Taxonomy" id="1176532"/>
    <lineage>
        <taxon>Bacteria</taxon>
        <taxon>Pseudomonadati</taxon>
        <taxon>Bacteroidota</taxon>
        <taxon>Flavobacteriia</taxon>
        <taxon>Flavobacteriales</taxon>
        <taxon>Flavobacteriaceae</taxon>
        <taxon>Flavobacterium</taxon>
    </lineage>
</organism>
<dbReference type="RefSeq" id="WP_264543481.1">
    <property type="nucleotide sequence ID" value="NZ_BAABIP010000011.1"/>
</dbReference>
<proteinExistence type="predicted"/>
<dbReference type="CDD" id="cd08916">
    <property type="entry name" value="TrHb3_P"/>
    <property type="match status" value="1"/>
</dbReference>
<dbReference type="InterPro" id="IPR009050">
    <property type="entry name" value="Globin-like_sf"/>
</dbReference>
<keyword evidence="2" id="KW-1185">Reference proteome</keyword>
<evidence type="ECO:0008006" key="3">
    <source>
        <dbReference type="Google" id="ProtNLM"/>
    </source>
</evidence>
<sequence length="124" mass="14677">MKTDIKNRNDIIKLVDAFYKKVKIDAVIGYIFTDVAHVNWEVHLPKMYDFWENILFYKGNYNGNPMVVHKELHKKSPMNTKHFQHWNKLFNTTVDELFVGEKADLIKERAFNISVAMMQKSLEA</sequence>
<dbReference type="Gene3D" id="1.10.490.10">
    <property type="entry name" value="Globins"/>
    <property type="match status" value="1"/>
</dbReference>
<reference evidence="2" key="1">
    <citation type="journal article" date="2019" name="Int. J. Syst. Evol. Microbiol.">
        <title>The Global Catalogue of Microorganisms (GCM) 10K type strain sequencing project: providing services to taxonomists for standard genome sequencing and annotation.</title>
        <authorList>
            <consortium name="The Broad Institute Genomics Platform"/>
            <consortium name="The Broad Institute Genome Sequencing Center for Infectious Disease"/>
            <person name="Wu L."/>
            <person name="Ma J."/>
        </authorList>
    </citation>
    <scope>NUCLEOTIDE SEQUENCE [LARGE SCALE GENOMIC DNA]</scope>
    <source>
        <strain evidence="2">JCM 18198</strain>
    </source>
</reference>
<dbReference type="Proteomes" id="UP001500141">
    <property type="component" value="Unassembled WGS sequence"/>
</dbReference>
<dbReference type="EMBL" id="BAABIP010000011">
    <property type="protein sequence ID" value="GAA4766162.1"/>
    <property type="molecule type" value="Genomic_DNA"/>
</dbReference>